<dbReference type="EMBL" id="MQWD01000001">
    <property type="protein sequence ID" value="PAP77042.1"/>
    <property type="molecule type" value="Genomic_DNA"/>
</dbReference>
<dbReference type="InterPro" id="IPR047111">
    <property type="entry name" value="YbaP-like"/>
</dbReference>
<dbReference type="CDD" id="cd14789">
    <property type="entry name" value="Tiki"/>
    <property type="match status" value="1"/>
</dbReference>
<dbReference type="AlphaFoldDB" id="A0A271J0L5"/>
<name>A0A271J0L5_9BACT</name>
<keyword evidence="3" id="KW-1185">Reference proteome</keyword>
<dbReference type="InterPro" id="IPR002816">
    <property type="entry name" value="TraB/PrgY/GumN_fam"/>
</dbReference>
<evidence type="ECO:0000313" key="2">
    <source>
        <dbReference type="EMBL" id="PAP77042.1"/>
    </source>
</evidence>
<dbReference type="Proteomes" id="UP000216339">
    <property type="component" value="Unassembled WGS sequence"/>
</dbReference>
<dbReference type="PANTHER" id="PTHR40590">
    <property type="entry name" value="CYTOPLASMIC PROTEIN-RELATED"/>
    <property type="match status" value="1"/>
</dbReference>
<protein>
    <recommendedName>
        <fullName evidence="4">TraB/GumN family protein</fullName>
    </recommendedName>
</protein>
<dbReference type="OrthoDB" id="9798714at2"/>
<evidence type="ECO:0000256" key="1">
    <source>
        <dbReference type="SAM" id="SignalP"/>
    </source>
</evidence>
<dbReference type="PANTHER" id="PTHR40590:SF1">
    <property type="entry name" value="CYTOPLASMIC PROTEIN"/>
    <property type="match status" value="1"/>
</dbReference>
<evidence type="ECO:0000313" key="3">
    <source>
        <dbReference type="Proteomes" id="UP000216339"/>
    </source>
</evidence>
<dbReference type="RefSeq" id="WP_095510709.1">
    <property type="nucleotide sequence ID" value="NZ_MQWD01000001.1"/>
</dbReference>
<proteinExistence type="predicted"/>
<accession>A0A271J0L5</accession>
<organism evidence="2 3">
    <name type="scientific">Rubrivirga marina</name>
    <dbReference type="NCBI Taxonomy" id="1196024"/>
    <lineage>
        <taxon>Bacteria</taxon>
        <taxon>Pseudomonadati</taxon>
        <taxon>Rhodothermota</taxon>
        <taxon>Rhodothermia</taxon>
        <taxon>Rhodothermales</taxon>
        <taxon>Rubricoccaceae</taxon>
        <taxon>Rubrivirga</taxon>
    </lineage>
</organism>
<keyword evidence="1" id="KW-0732">Signal</keyword>
<sequence>MRLLPLALLLGLLAPASAQDDPRRPPLYLVSHEGAKVYVLGSVHVLPVDALPLPSHVEDVYAAASVVAFEIDLAEAEERAFELIGAATDEALIGDLLDDEQRHALHTSVRSFGLPGPTFDEVEPWFGGMSFGMLTLRGSAEAYGQGVDAYLYERAWLDGKEVIALETLTDQISAFDDLSDESQVAYLMGLVANAEGAEAAFSLLLDAWASGDEGRLSGVLSDELAHPEVYESLLVRRNRSWMPALDSLLGRPGTVSLVVVGAGHLVGRGSLVELLREAGHKPQRL</sequence>
<reference evidence="2 3" key="1">
    <citation type="submission" date="2016-11" db="EMBL/GenBank/DDBJ databases">
        <title>Study of marine rhodopsin-containing bacteria.</title>
        <authorList>
            <person name="Yoshizawa S."/>
            <person name="Kumagai Y."/>
            <person name="Kogure K."/>
        </authorList>
    </citation>
    <scope>NUCLEOTIDE SEQUENCE [LARGE SCALE GENOMIC DNA]</scope>
    <source>
        <strain evidence="2 3">SAORIC-28</strain>
    </source>
</reference>
<comment type="caution">
    <text evidence="2">The sequence shown here is derived from an EMBL/GenBank/DDBJ whole genome shotgun (WGS) entry which is preliminary data.</text>
</comment>
<dbReference type="Pfam" id="PF01963">
    <property type="entry name" value="TraB_PrgY_gumN"/>
    <property type="match status" value="1"/>
</dbReference>
<gene>
    <name evidence="2" type="ORF">BSZ37_11675</name>
</gene>
<evidence type="ECO:0008006" key="4">
    <source>
        <dbReference type="Google" id="ProtNLM"/>
    </source>
</evidence>
<feature type="signal peptide" evidence="1">
    <location>
        <begin position="1"/>
        <end position="18"/>
    </location>
</feature>
<feature type="chain" id="PRO_5012334513" description="TraB/GumN family protein" evidence="1">
    <location>
        <begin position="19"/>
        <end position="285"/>
    </location>
</feature>